<accession>A0A0U5G6P7</accession>
<dbReference type="OrthoDB" id="430051at2759"/>
<evidence type="ECO:0000313" key="3">
    <source>
        <dbReference type="Proteomes" id="UP000054771"/>
    </source>
</evidence>
<feature type="compositionally biased region" description="Low complexity" evidence="1">
    <location>
        <begin position="81"/>
        <end position="102"/>
    </location>
</feature>
<feature type="region of interest" description="Disordered" evidence="1">
    <location>
        <begin position="161"/>
        <end position="224"/>
    </location>
</feature>
<dbReference type="AlphaFoldDB" id="A0A0U5G6P7"/>
<organism evidence="2 3">
    <name type="scientific">Aspergillus calidoustus</name>
    <dbReference type="NCBI Taxonomy" id="454130"/>
    <lineage>
        <taxon>Eukaryota</taxon>
        <taxon>Fungi</taxon>
        <taxon>Dikarya</taxon>
        <taxon>Ascomycota</taxon>
        <taxon>Pezizomycotina</taxon>
        <taxon>Eurotiomycetes</taxon>
        <taxon>Eurotiomycetidae</taxon>
        <taxon>Eurotiales</taxon>
        <taxon>Aspergillaceae</taxon>
        <taxon>Aspergillus</taxon>
        <taxon>Aspergillus subgen. Nidulantes</taxon>
    </lineage>
</organism>
<dbReference type="STRING" id="454130.A0A0U5G6P7"/>
<feature type="region of interest" description="Disordered" evidence="1">
    <location>
        <begin position="1"/>
        <end position="34"/>
    </location>
</feature>
<dbReference type="EMBL" id="CDMC01000009">
    <property type="protein sequence ID" value="CEL07251.1"/>
    <property type="molecule type" value="Genomic_DNA"/>
</dbReference>
<evidence type="ECO:0000256" key="1">
    <source>
        <dbReference type="SAM" id="MobiDB-lite"/>
    </source>
</evidence>
<evidence type="ECO:0008006" key="4">
    <source>
        <dbReference type="Google" id="ProtNLM"/>
    </source>
</evidence>
<sequence>MTFILTFPSPDLTQSSTPSDVGFQSDDHLPTSQPPPVICSWKRLYTCQKDHQNRCKFFLWASDAEAREKLTLLSNSRTETDSSSMQQPQPQTPSTSRTISTQNPTTGLLTPQTGRRDSDARKRAAPGQTPLTAGKARMMSEDADEFDWDDTMSTEMNQIFDNSVPPRQPDFGLPARKAARTGTVTSPGKRKREVDDEGEDSRSQTLTPGSALGSSKKGSDVFVTPTQGRYRDTIAESPLAATGDLAAEVGRILEGHGVIVPKAAQEELKGLFGRHENKMKGVIRGRDISRAALKKKDGQMARLNERIAGLEAQWELNRSINGAVKKE</sequence>
<reference evidence="3" key="1">
    <citation type="journal article" date="2016" name="Genome Announc.">
        <title>Draft genome sequences of fungus Aspergillus calidoustus.</title>
        <authorList>
            <person name="Horn F."/>
            <person name="Linde J."/>
            <person name="Mattern D.J."/>
            <person name="Walther G."/>
            <person name="Guthke R."/>
            <person name="Scherlach K."/>
            <person name="Martin K."/>
            <person name="Brakhage A.A."/>
            <person name="Petzke L."/>
            <person name="Valiante V."/>
        </authorList>
    </citation>
    <scope>NUCLEOTIDE SEQUENCE [LARGE SCALE GENOMIC DNA]</scope>
    <source>
        <strain evidence="3">SF006504</strain>
    </source>
</reference>
<gene>
    <name evidence="2" type="ORF">ASPCAL10414</name>
</gene>
<evidence type="ECO:0000313" key="2">
    <source>
        <dbReference type="EMBL" id="CEL07251.1"/>
    </source>
</evidence>
<dbReference type="Proteomes" id="UP000054771">
    <property type="component" value="Unassembled WGS sequence"/>
</dbReference>
<dbReference type="OMA" id="WFWTCAQ"/>
<feature type="region of interest" description="Disordered" evidence="1">
    <location>
        <begin position="75"/>
        <end position="140"/>
    </location>
</feature>
<protein>
    <recommendedName>
        <fullName evidence="4">Zinc finger GRF-type domain-containing protein</fullName>
    </recommendedName>
</protein>
<proteinExistence type="predicted"/>
<name>A0A0U5G6P7_ASPCI</name>
<keyword evidence="3" id="KW-1185">Reference proteome</keyword>
<feature type="compositionally biased region" description="Polar residues" evidence="1">
    <location>
        <begin position="103"/>
        <end position="113"/>
    </location>
</feature>